<dbReference type="GO" id="GO:0033818">
    <property type="term" value="F:beta-ketoacyl-acyl-carrier-protein synthase III activity"/>
    <property type="evidence" value="ECO:0007669"/>
    <property type="project" value="UniProtKB-EC"/>
</dbReference>
<reference evidence="7" key="1">
    <citation type="journal article" date="2019" name="Int. J. Syst. Evol. Microbiol.">
        <title>The Global Catalogue of Microorganisms (GCM) 10K type strain sequencing project: providing services to taxonomists for standard genome sequencing and annotation.</title>
        <authorList>
            <consortium name="The Broad Institute Genomics Platform"/>
            <consortium name="The Broad Institute Genome Sequencing Center for Infectious Disease"/>
            <person name="Wu L."/>
            <person name="Ma J."/>
        </authorList>
    </citation>
    <scope>NUCLEOTIDE SEQUENCE [LARGE SCALE GENOMIC DNA]</scope>
    <source>
        <strain evidence="7">SYNS20</strain>
    </source>
</reference>
<dbReference type="PANTHER" id="PTHR34069:SF2">
    <property type="entry name" value="BETA-KETOACYL-[ACYL-CARRIER-PROTEIN] SYNTHASE III"/>
    <property type="match status" value="1"/>
</dbReference>
<evidence type="ECO:0000256" key="3">
    <source>
        <dbReference type="ARBA" id="ARBA00023315"/>
    </source>
</evidence>
<evidence type="ECO:0000313" key="6">
    <source>
        <dbReference type="EMBL" id="MFC7310648.1"/>
    </source>
</evidence>
<dbReference type="InterPro" id="IPR013747">
    <property type="entry name" value="ACP_syn_III_C"/>
</dbReference>
<keyword evidence="7" id="KW-1185">Reference proteome</keyword>
<gene>
    <name evidence="6" type="ORF">ACFQVC_41355</name>
</gene>
<proteinExistence type="predicted"/>
<dbReference type="EC" id="2.3.1.180" evidence="6"/>
<evidence type="ECO:0000256" key="2">
    <source>
        <dbReference type="ARBA" id="ARBA00022679"/>
    </source>
</evidence>
<dbReference type="NCBIfam" id="NF006829">
    <property type="entry name" value="PRK09352.1"/>
    <property type="match status" value="1"/>
</dbReference>
<dbReference type="Pfam" id="PF08541">
    <property type="entry name" value="ACP_syn_III_C"/>
    <property type="match status" value="1"/>
</dbReference>
<feature type="domain" description="Beta-ketoacyl-[acyl-carrier-protein] synthase III C-terminal" evidence="4">
    <location>
        <begin position="231"/>
        <end position="319"/>
    </location>
</feature>
<keyword evidence="3 6" id="KW-0012">Acyltransferase</keyword>
<feature type="domain" description="Beta-ketoacyl-[acyl-carrier-protein] synthase III N-terminal" evidence="5">
    <location>
        <begin position="116"/>
        <end position="191"/>
    </location>
</feature>
<accession>A0ABW2JXE0</accession>
<dbReference type="Gene3D" id="3.40.47.10">
    <property type="match status" value="1"/>
</dbReference>
<dbReference type="EMBL" id="JBHTCF010000039">
    <property type="protein sequence ID" value="MFC7310648.1"/>
    <property type="molecule type" value="Genomic_DNA"/>
</dbReference>
<protein>
    <submittedName>
        <fullName evidence="6">Beta-ketoacyl-ACP synthase 3</fullName>
        <ecNumber evidence="6">2.3.1.180</ecNumber>
    </submittedName>
</protein>
<organism evidence="6 7">
    <name type="scientific">Streptomyces monticola</name>
    <dbReference type="NCBI Taxonomy" id="2666263"/>
    <lineage>
        <taxon>Bacteria</taxon>
        <taxon>Bacillati</taxon>
        <taxon>Actinomycetota</taxon>
        <taxon>Actinomycetes</taxon>
        <taxon>Kitasatosporales</taxon>
        <taxon>Streptomycetaceae</taxon>
        <taxon>Streptomyces</taxon>
    </lineage>
</organism>
<sequence length="322" mass="32743">MSATALGAPATGSRITAVAHHLPGPPVSNGEVAARAGVAEDWIRRRVGIEARHHARAEESVVDLAEVAAAKALAAAGCSPDEIGLVILATCSMESPMPTGAARLAARLGLDHCGAFDLNAACAGFGCALAVADQAVRSGAAAHVLVVGAEKMTAWVDAGCRATAPIFADGAGAVVVSAGTYRGIGPVVWGHRGEDAELIAIPDRAGTVEMRGQEVYRWATTDLGALLRSACDQAGVAPEDLAAFVPHQANARIIAHLVRQLELTPDTVVSTDITHSGNTSAASVPIALSKLVQRGTVPSRAPVLLFGFGAGLTWAGQVVLCP</sequence>
<name>A0ABW2JXE0_9ACTN</name>
<dbReference type="RefSeq" id="WP_381841567.1">
    <property type="nucleotide sequence ID" value="NZ_JBHTCF010000039.1"/>
</dbReference>
<keyword evidence="1" id="KW-0963">Cytoplasm</keyword>
<keyword evidence="2 6" id="KW-0808">Transferase</keyword>
<dbReference type="CDD" id="cd00830">
    <property type="entry name" value="KAS_III"/>
    <property type="match status" value="1"/>
</dbReference>
<dbReference type="Pfam" id="PF08545">
    <property type="entry name" value="ACP_syn_III"/>
    <property type="match status" value="1"/>
</dbReference>
<evidence type="ECO:0000259" key="4">
    <source>
        <dbReference type="Pfam" id="PF08541"/>
    </source>
</evidence>
<dbReference type="InterPro" id="IPR016039">
    <property type="entry name" value="Thiolase-like"/>
</dbReference>
<dbReference type="InterPro" id="IPR013751">
    <property type="entry name" value="ACP_syn_III_N"/>
</dbReference>
<dbReference type="SUPFAM" id="SSF53901">
    <property type="entry name" value="Thiolase-like"/>
    <property type="match status" value="1"/>
</dbReference>
<evidence type="ECO:0000313" key="7">
    <source>
        <dbReference type="Proteomes" id="UP001596523"/>
    </source>
</evidence>
<evidence type="ECO:0000259" key="5">
    <source>
        <dbReference type="Pfam" id="PF08545"/>
    </source>
</evidence>
<comment type="caution">
    <text evidence="6">The sequence shown here is derived from an EMBL/GenBank/DDBJ whole genome shotgun (WGS) entry which is preliminary data.</text>
</comment>
<dbReference type="Proteomes" id="UP001596523">
    <property type="component" value="Unassembled WGS sequence"/>
</dbReference>
<evidence type="ECO:0000256" key="1">
    <source>
        <dbReference type="ARBA" id="ARBA00022490"/>
    </source>
</evidence>
<dbReference type="PANTHER" id="PTHR34069">
    <property type="entry name" value="3-OXOACYL-[ACYL-CARRIER-PROTEIN] SYNTHASE 3"/>
    <property type="match status" value="1"/>
</dbReference>